<reference evidence="8" key="1">
    <citation type="submission" date="2021-12" db="EMBL/GenBank/DDBJ databases">
        <authorList>
            <person name="Rodrigo-Torres L."/>
            <person name="Arahal R. D."/>
            <person name="Lucena T."/>
        </authorList>
    </citation>
    <scope>NUCLEOTIDE SEQUENCE</scope>
    <source>
        <strain evidence="8">CECT 8858</strain>
    </source>
</reference>
<keyword evidence="9" id="KW-1185">Reference proteome</keyword>
<dbReference type="InterPro" id="IPR001789">
    <property type="entry name" value="Sig_transdc_resp-reg_receiver"/>
</dbReference>
<dbReference type="PRINTS" id="PR00038">
    <property type="entry name" value="HTHLUXR"/>
</dbReference>
<sequence length="213" mass="23965">MIKILLIDDHQVLLDSLRLLFNSIENVEVVGTLNDSRKVSHFLNDVGVDILVSDLHMPFFSGIDLALQFKKTHPNLKILLLTMAEDAQHIREALRAGVHGYILKKTGKEELHTAILKLMDGKKYYSEAVIEELAATADEDYNDARPETIEHLTAREVEILKLITQEQSTAEIAEKLFISISTVETHRANLMKKLNVKSAIGMVKFAIKHGLVD</sequence>
<dbReference type="InterPro" id="IPR016032">
    <property type="entry name" value="Sig_transdc_resp-reg_C-effctor"/>
</dbReference>
<dbReference type="CDD" id="cd17535">
    <property type="entry name" value="REC_NarL-like"/>
    <property type="match status" value="1"/>
</dbReference>
<evidence type="ECO:0000256" key="4">
    <source>
        <dbReference type="ARBA" id="ARBA00023163"/>
    </source>
</evidence>
<evidence type="ECO:0000313" key="8">
    <source>
        <dbReference type="EMBL" id="CAH0997784.1"/>
    </source>
</evidence>
<feature type="domain" description="HTH luxR-type" evidence="6">
    <location>
        <begin position="145"/>
        <end position="210"/>
    </location>
</feature>
<dbReference type="PROSITE" id="PS50043">
    <property type="entry name" value="HTH_LUXR_2"/>
    <property type="match status" value="1"/>
</dbReference>
<dbReference type="EMBL" id="CAKLPY010000006">
    <property type="protein sequence ID" value="CAH0997784.1"/>
    <property type="molecule type" value="Genomic_DNA"/>
</dbReference>
<evidence type="ECO:0000256" key="1">
    <source>
        <dbReference type="ARBA" id="ARBA00022553"/>
    </source>
</evidence>
<keyword evidence="3" id="KW-0238">DNA-binding</keyword>
<evidence type="ECO:0000256" key="5">
    <source>
        <dbReference type="PROSITE-ProRule" id="PRU00169"/>
    </source>
</evidence>
<dbReference type="InterPro" id="IPR000792">
    <property type="entry name" value="Tscrpt_reg_LuxR_C"/>
</dbReference>
<feature type="modified residue" description="4-aspartylphosphate" evidence="5">
    <location>
        <position position="54"/>
    </location>
</feature>
<dbReference type="Pfam" id="PF00072">
    <property type="entry name" value="Response_reg"/>
    <property type="match status" value="1"/>
</dbReference>
<dbReference type="PANTHER" id="PTHR43214">
    <property type="entry name" value="TWO-COMPONENT RESPONSE REGULATOR"/>
    <property type="match status" value="1"/>
</dbReference>
<protein>
    <submittedName>
        <fullName evidence="8">Oxygen regulatory protein NreC</fullName>
    </submittedName>
</protein>
<evidence type="ECO:0000256" key="3">
    <source>
        <dbReference type="ARBA" id="ARBA00023125"/>
    </source>
</evidence>
<dbReference type="SMART" id="SM00448">
    <property type="entry name" value="REC"/>
    <property type="match status" value="1"/>
</dbReference>
<dbReference type="Gene3D" id="3.40.50.2300">
    <property type="match status" value="1"/>
</dbReference>
<dbReference type="InterPro" id="IPR011006">
    <property type="entry name" value="CheY-like_superfamily"/>
</dbReference>
<dbReference type="RefSeq" id="WP_238808591.1">
    <property type="nucleotide sequence ID" value="NZ_CAKLPY010000006.1"/>
</dbReference>
<dbReference type="InterPro" id="IPR039420">
    <property type="entry name" value="WalR-like"/>
</dbReference>
<evidence type="ECO:0000259" key="7">
    <source>
        <dbReference type="PROSITE" id="PS50110"/>
    </source>
</evidence>
<dbReference type="CDD" id="cd06170">
    <property type="entry name" value="LuxR_C_like"/>
    <property type="match status" value="1"/>
</dbReference>
<organism evidence="8 9">
    <name type="scientific">Emticicia aquatica</name>
    <dbReference type="NCBI Taxonomy" id="1681835"/>
    <lineage>
        <taxon>Bacteria</taxon>
        <taxon>Pseudomonadati</taxon>
        <taxon>Bacteroidota</taxon>
        <taxon>Cytophagia</taxon>
        <taxon>Cytophagales</taxon>
        <taxon>Leadbetterellaceae</taxon>
        <taxon>Emticicia</taxon>
    </lineage>
</organism>
<dbReference type="InterPro" id="IPR058245">
    <property type="entry name" value="NreC/VraR/RcsB-like_REC"/>
</dbReference>
<dbReference type="SMART" id="SM00421">
    <property type="entry name" value="HTH_LUXR"/>
    <property type="match status" value="1"/>
</dbReference>
<dbReference type="SUPFAM" id="SSF46894">
    <property type="entry name" value="C-terminal effector domain of the bipartite response regulators"/>
    <property type="match status" value="1"/>
</dbReference>
<dbReference type="PROSITE" id="PS50110">
    <property type="entry name" value="RESPONSE_REGULATORY"/>
    <property type="match status" value="1"/>
</dbReference>
<evidence type="ECO:0000259" key="6">
    <source>
        <dbReference type="PROSITE" id="PS50043"/>
    </source>
</evidence>
<evidence type="ECO:0000313" key="9">
    <source>
        <dbReference type="Proteomes" id="UP000837932"/>
    </source>
</evidence>
<feature type="domain" description="Response regulatory" evidence="7">
    <location>
        <begin position="3"/>
        <end position="119"/>
    </location>
</feature>
<proteinExistence type="predicted"/>
<evidence type="ECO:0000256" key="2">
    <source>
        <dbReference type="ARBA" id="ARBA00023015"/>
    </source>
</evidence>
<keyword evidence="2" id="KW-0805">Transcription regulation</keyword>
<accession>A0ABN8EYY4</accession>
<name>A0ABN8EYY4_9BACT</name>
<dbReference type="SUPFAM" id="SSF52172">
    <property type="entry name" value="CheY-like"/>
    <property type="match status" value="1"/>
</dbReference>
<keyword evidence="4" id="KW-0804">Transcription</keyword>
<dbReference type="Pfam" id="PF00196">
    <property type="entry name" value="GerE"/>
    <property type="match status" value="1"/>
</dbReference>
<keyword evidence="1 5" id="KW-0597">Phosphoprotein</keyword>
<dbReference type="PANTHER" id="PTHR43214:SF41">
    <property type="entry name" value="NITRATE_NITRITE RESPONSE REGULATOR PROTEIN NARP"/>
    <property type="match status" value="1"/>
</dbReference>
<dbReference type="Proteomes" id="UP000837932">
    <property type="component" value="Unassembled WGS sequence"/>
</dbReference>
<gene>
    <name evidence="8" type="primary">nreC_5</name>
    <name evidence="8" type="ORF">EMA8858_03918</name>
</gene>
<comment type="caution">
    <text evidence="8">The sequence shown here is derived from an EMBL/GenBank/DDBJ whole genome shotgun (WGS) entry which is preliminary data.</text>
</comment>